<gene>
    <name evidence="2" type="ORF">DN069_31960</name>
</gene>
<protein>
    <submittedName>
        <fullName evidence="2">SAM-dependent methyltransferase</fullName>
    </submittedName>
</protein>
<dbReference type="GO" id="GO:0008757">
    <property type="term" value="F:S-adenosylmethionine-dependent methyltransferase activity"/>
    <property type="evidence" value="ECO:0007669"/>
    <property type="project" value="InterPro"/>
</dbReference>
<keyword evidence="2" id="KW-0808">Transferase</keyword>
<dbReference type="GO" id="GO:0032259">
    <property type="term" value="P:methylation"/>
    <property type="evidence" value="ECO:0007669"/>
    <property type="project" value="UniProtKB-KW"/>
</dbReference>
<dbReference type="Gene3D" id="3.40.50.150">
    <property type="entry name" value="Vaccinia Virus protein VP39"/>
    <property type="match status" value="1"/>
</dbReference>
<evidence type="ECO:0000313" key="2">
    <source>
        <dbReference type="EMBL" id="RAG81618.1"/>
    </source>
</evidence>
<comment type="caution">
    <text evidence="2">The sequence shown here is derived from an EMBL/GenBank/DDBJ whole genome shotgun (WGS) entry which is preliminary data.</text>
</comment>
<proteinExistence type="predicted"/>
<organism evidence="2 3">
    <name type="scientific">Streptacidiphilus pinicola</name>
    <dbReference type="NCBI Taxonomy" id="2219663"/>
    <lineage>
        <taxon>Bacteria</taxon>
        <taxon>Bacillati</taxon>
        <taxon>Actinomycetota</taxon>
        <taxon>Actinomycetes</taxon>
        <taxon>Kitasatosporales</taxon>
        <taxon>Streptomycetaceae</taxon>
        <taxon>Streptacidiphilus</taxon>
    </lineage>
</organism>
<dbReference type="CDD" id="cd02440">
    <property type="entry name" value="AdoMet_MTases"/>
    <property type="match status" value="1"/>
</dbReference>
<keyword evidence="3" id="KW-1185">Reference proteome</keyword>
<dbReference type="Pfam" id="PF08241">
    <property type="entry name" value="Methyltransf_11"/>
    <property type="match status" value="1"/>
</dbReference>
<dbReference type="OrthoDB" id="9805171at2"/>
<dbReference type="Proteomes" id="UP000248889">
    <property type="component" value="Unassembled WGS sequence"/>
</dbReference>
<reference evidence="2 3" key="1">
    <citation type="submission" date="2018-06" db="EMBL/GenBank/DDBJ databases">
        <title>Streptacidiphilus pinicola sp. nov., isolated from pine grove soil.</title>
        <authorList>
            <person name="Roh S.G."/>
            <person name="Park S."/>
            <person name="Kim M.-K."/>
            <person name="Yun B.-R."/>
            <person name="Park J."/>
            <person name="Kim M.J."/>
            <person name="Kim Y.S."/>
            <person name="Kim S.B."/>
        </authorList>
    </citation>
    <scope>NUCLEOTIDE SEQUENCE [LARGE SCALE GENOMIC DNA]</scope>
    <source>
        <strain evidence="2 3">MMS16-CNU450</strain>
    </source>
</reference>
<dbReference type="RefSeq" id="WP_111506736.1">
    <property type="nucleotide sequence ID" value="NZ_QKYN01000151.1"/>
</dbReference>
<dbReference type="EMBL" id="QKYN01000151">
    <property type="protein sequence ID" value="RAG81618.1"/>
    <property type="molecule type" value="Genomic_DNA"/>
</dbReference>
<accession>A0A2X0J2H4</accession>
<name>A0A2X0J2H4_9ACTN</name>
<dbReference type="SUPFAM" id="SSF53335">
    <property type="entry name" value="S-adenosyl-L-methionine-dependent methyltransferases"/>
    <property type="match status" value="1"/>
</dbReference>
<dbReference type="InterPro" id="IPR013216">
    <property type="entry name" value="Methyltransf_11"/>
</dbReference>
<sequence length="254" mass="27571">MTTTKFSWETEAARYDESRGGEARAQAAAEALESLLPTGVRRLADVGGGTGIIGRRLVRPDREVFVLDLTHAMLRLAEARLPGHAVRASADALPLGDATLDAVTSVWLLHLLPDSRPVLAEFARVLRPGGVLVCTVDKDACHDVGSDIDEVLGELRPRRGNAVGAAEQDATERIVAHGAEFGLEPVGEAAFTAHLRGTTPATLADLIRTDRYQFWARRLAPADRERILADLAVLPGQDRRRPDPSFRLLALRRV</sequence>
<evidence type="ECO:0000259" key="1">
    <source>
        <dbReference type="Pfam" id="PF08241"/>
    </source>
</evidence>
<evidence type="ECO:0000313" key="3">
    <source>
        <dbReference type="Proteomes" id="UP000248889"/>
    </source>
</evidence>
<dbReference type="PANTHER" id="PTHR43591">
    <property type="entry name" value="METHYLTRANSFERASE"/>
    <property type="match status" value="1"/>
</dbReference>
<dbReference type="InterPro" id="IPR029063">
    <property type="entry name" value="SAM-dependent_MTases_sf"/>
</dbReference>
<feature type="domain" description="Methyltransferase type 11" evidence="1">
    <location>
        <begin position="45"/>
        <end position="134"/>
    </location>
</feature>
<keyword evidence="2" id="KW-0489">Methyltransferase</keyword>
<dbReference type="AlphaFoldDB" id="A0A2X0J2H4"/>